<feature type="signal peptide" evidence="2">
    <location>
        <begin position="1"/>
        <end position="20"/>
    </location>
</feature>
<comment type="caution">
    <text evidence="3">The sequence shown here is derived from an EMBL/GenBank/DDBJ whole genome shotgun (WGS) entry which is preliminary data.</text>
</comment>
<gene>
    <name evidence="3" type="ORF">NIES30_09310</name>
</gene>
<evidence type="ECO:0000256" key="2">
    <source>
        <dbReference type="SAM" id="SignalP"/>
    </source>
</evidence>
<dbReference type="PROSITE" id="PS51257">
    <property type="entry name" value="PROKAR_LIPOPROTEIN"/>
    <property type="match status" value="1"/>
</dbReference>
<reference evidence="3 4" key="1">
    <citation type="submission" date="2016-11" db="EMBL/GenBank/DDBJ databases">
        <title>Draft Genome Sequences of Nine Cyanobacterial Strains from Diverse Habitats.</title>
        <authorList>
            <person name="Zhu T."/>
            <person name="Hou S."/>
            <person name="Lu X."/>
            <person name="Hess W.R."/>
        </authorList>
    </citation>
    <scope>NUCLEOTIDE SEQUENCE [LARGE SCALE GENOMIC DNA]</scope>
    <source>
        <strain evidence="3 4">NIES-30</strain>
    </source>
</reference>
<keyword evidence="2" id="KW-0732">Signal</keyword>
<name>A0A1U7J746_9CYAN</name>
<dbReference type="AlphaFoldDB" id="A0A1U7J746"/>
<feature type="region of interest" description="Disordered" evidence="1">
    <location>
        <begin position="221"/>
        <end position="242"/>
    </location>
</feature>
<proteinExistence type="predicted"/>
<dbReference type="EMBL" id="MRCG01000005">
    <property type="protein sequence ID" value="OKH48727.1"/>
    <property type="molecule type" value="Genomic_DNA"/>
</dbReference>
<protein>
    <recommendedName>
        <fullName evidence="5">DUF3153 domain-containing protein</fullName>
    </recommendedName>
</protein>
<dbReference type="Proteomes" id="UP000185557">
    <property type="component" value="Unassembled WGS sequence"/>
</dbReference>
<accession>A0A1U7J746</accession>
<keyword evidence="4" id="KW-1185">Reference proteome</keyword>
<evidence type="ECO:0000256" key="1">
    <source>
        <dbReference type="SAM" id="MobiDB-lite"/>
    </source>
</evidence>
<evidence type="ECO:0000313" key="3">
    <source>
        <dbReference type="EMBL" id="OKH48727.1"/>
    </source>
</evidence>
<feature type="chain" id="PRO_5012323872" description="DUF3153 domain-containing protein" evidence="2">
    <location>
        <begin position="21"/>
        <end position="242"/>
    </location>
</feature>
<dbReference type="OrthoDB" id="529073at2"/>
<dbReference type="RefSeq" id="WP_073608139.1">
    <property type="nucleotide sequence ID" value="NZ_MRCG01000005.1"/>
</dbReference>
<organism evidence="3 4">
    <name type="scientific">Phormidium tenue NIES-30</name>
    <dbReference type="NCBI Taxonomy" id="549789"/>
    <lineage>
        <taxon>Bacteria</taxon>
        <taxon>Bacillati</taxon>
        <taxon>Cyanobacteriota</taxon>
        <taxon>Cyanophyceae</taxon>
        <taxon>Oscillatoriophycideae</taxon>
        <taxon>Oscillatoriales</taxon>
        <taxon>Oscillatoriaceae</taxon>
        <taxon>Phormidium</taxon>
    </lineage>
</organism>
<evidence type="ECO:0008006" key="5">
    <source>
        <dbReference type="Google" id="ProtNLM"/>
    </source>
</evidence>
<sequence>MIISRLKGIGLLVLALVACAACQTTLPSGSSPLSEATTLTLEATAQGNGEFALVGTTNLPNDTQLTAIALRHLLPEGTTAGDRPLYSVLDYQPVTVANGQWSAQLSLWQVAADGRYQEPWQAEADALGLVAQPSKTVQFAIALAPHHLGAALGDKLAQNRQRRLATVLRVTPDGDPFLWADQALSVALPSGQTTPSADLLARTNGGWGDRYLLVPEPPLPYTLTPADERQTTAPLSPDELLR</sequence>
<evidence type="ECO:0000313" key="4">
    <source>
        <dbReference type="Proteomes" id="UP000185557"/>
    </source>
</evidence>